<dbReference type="SUPFAM" id="SSF53474">
    <property type="entry name" value="alpha/beta-Hydrolases"/>
    <property type="match status" value="1"/>
</dbReference>
<reference evidence="12" key="1">
    <citation type="journal article" date="2012" name="PLoS Genet.">
        <title>The genomes of the fungal plant pathogens Cladosporium fulvum and Dothistroma septosporum reveal adaptation to different hosts and lifestyles but also signatures of common ancestry.</title>
        <authorList>
            <person name="de Wit P.J.G.M."/>
            <person name="van der Burgt A."/>
            <person name="Oekmen B."/>
            <person name="Stergiopoulos I."/>
            <person name="Abd-Elsalam K.A."/>
            <person name="Aerts A.L."/>
            <person name="Bahkali A.H."/>
            <person name="Beenen H.G."/>
            <person name="Chettri P."/>
            <person name="Cox M.P."/>
            <person name="Datema E."/>
            <person name="de Vries R.P."/>
            <person name="Dhillon B."/>
            <person name="Ganley A.R."/>
            <person name="Griffiths S.A."/>
            <person name="Guo Y."/>
            <person name="Hamelin R.C."/>
            <person name="Henrissat B."/>
            <person name="Kabir M.S."/>
            <person name="Jashni M.K."/>
            <person name="Kema G."/>
            <person name="Klaubauf S."/>
            <person name="Lapidus A."/>
            <person name="Levasseur A."/>
            <person name="Lindquist E."/>
            <person name="Mehrabi R."/>
            <person name="Ohm R.A."/>
            <person name="Owen T.J."/>
            <person name="Salamov A."/>
            <person name="Schwelm A."/>
            <person name="Schijlen E."/>
            <person name="Sun H."/>
            <person name="van den Burg H.A."/>
            <person name="van Ham R.C.H.J."/>
            <person name="Zhang S."/>
            <person name="Goodwin S.B."/>
            <person name="Grigoriev I.V."/>
            <person name="Collemare J."/>
            <person name="Bradshaw R.E."/>
        </authorList>
    </citation>
    <scope>NUCLEOTIDE SEQUENCE [LARGE SCALE GENOMIC DNA]</scope>
    <source>
        <strain evidence="12">NZE10 / CBS 128990</strain>
    </source>
</reference>
<gene>
    <name evidence="11" type="ORF">DOTSEDRAFT_72590</name>
</gene>
<accession>M2YMS9</accession>
<dbReference type="InterPro" id="IPR050565">
    <property type="entry name" value="LYPA1-2/EST-like"/>
</dbReference>
<dbReference type="InterPro" id="IPR029058">
    <property type="entry name" value="AB_hydrolase_fold"/>
</dbReference>
<keyword evidence="4" id="KW-0719">Serine esterase</keyword>
<dbReference type="EC" id="3.1.2.22" evidence="2"/>
<dbReference type="PANTHER" id="PTHR10655">
    <property type="entry name" value="LYSOPHOSPHOLIPASE-RELATED"/>
    <property type="match status" value="1"/>
</dbReference>
<evidence type="ECO:0000256" key="1">
    <source>
        <dbReference type="ARBA" id="ARBA00006499"/>
    </source>
</evidence>
<dbReference type="AlphaFoldDB" id="M2YMS9"/>
<evidence type="ECO:0000256" key="2">
    <source>
        <dbReference type="ARBA" id="ARBA00012423"/>
    </source>
</evidence>
<organism evidence="11 12">
    <name type="scientific">Dothistroma septosporum (strain NZE10 / CBS 128990)</name>
    <name type="common">Red band needle blight fungus</name>
    <name type="synonym">Mycosphaerella pini</name>
    <dbReference type="NCBI Taxonomy" id="675120"/>
    <lineage>
        <taxon>Eukaryota</taxon>
        <taxon>Fungi</taxon>
        <taxon>Dikarya</taxon>
        <taxon>Ascomycota</taxon>
        <taxon>Pezizomycotina</taxon>
        <taxon>Dothideomycetes</taxon>
        <taxon>Dothideomycetidae</taxon>
        <taxon>Mycosphaerellales</taxon>
        <taxon>Mycosphaerellaceae</taxon>
        <taxon>Dothistroma</taxon>
    </lineage>
</organism>
<comment type="function">
    <text evidence="7">Hydrolyzes fatty acids from S-acylated cysteine residues in proteins with a strong preference for palmitoylated G-alpha proteins over other acyl substrates. Mediates the deacylation of G-alpha proteins such as GPA1 in vivo, but has weak or no activity toward palmitoylated Ras proteins. Has weak lysophospholipase activity in vitro; however such activity may not exist in vivo.</text>
</comment>
<dbReference type="EMBL" id="KB446540">
    <property type="protein sequence ID" value="EME43245.1"/>
    <property type="molecule type" value="Genomic_DNA"/>
</dbReference>
<dbReference type="eggNOG" id="KOG2112">
    <property type="taxonomic scope" value="Eukaryota"/>
</dbReference>
<keyword evidence="5" id="KW-0378">Hydrolase</keyword>
<dbReference type="OrthoDB" id="2418081at2759"/>
<dbReference type="Pfam" id="PF02230">
    <property type="entry name" value="Abhydrolase_2"/>
    <property type="match status" value="1"/>
</dbReference>
<dbReference type="PANTHER" id="PTHR10655:SF17">
    <property type="entry name" value="LYSOPHOSPHOLIPASE-LIKE PROTEIN 1"/>
    <property type="match status" value="1"/>
</dbReference>
<protein>
    <recommendedName>
        <fullName evidence="3">Acyl-protein thioesterase 1</fullName>
        <ecNumber evidence="2">3.1.2.22</ecNumber>
    </recommendedName>
    <alternativeName>
        <fullName evidence="8">Palmitoyl-protein hydrolase</fullName>
    </alternativeName>
</protein>
<dbReference type="GO" id="GO:0005737">
    <property type="term" value="C:cytoplasm"/>
    <property type="evidence" value="ECO:0007669"/>
    <property type="project" value="TreeGrafter"/>
</dbReference>
<dbReference type="Proteomes" id="UP000016933">
    <property type="component" value="Unassembled WGS sequence"/>
</dbReference>
<dbReference type="GO" id="GO:0052689">
    <property type="term" value="F:carboxylic ester hydrolase activity"/>
    <property type="evidence" value="ECO:0007669"/>
    <property type="project" value="UniProtKB-KW"/>
</dbReference>
<dbReference type="GO" id="GO:0006631">
    <property type="term" value="P:fatty acid metabolic process"/>
    <property type="evidence" value="ECO:0007669"/>
    <property type="project" value="UniProtKB-KW"/>
</dbReference>
<keyword evidence="6" id="KW-0443">Lipid metabolism</keyword>
<dbReference type="STRING" id="675120.M2YMS9"/>
<comment type="catalytic activity">
    <reaction evidence="9">
        <text>S-hexadecanoyl-L-cysteinyl-[protein] + H2O = L-cysteinyl-[protein] + hexadecanoate + H(+)</text>
        <dbReference type="Rhea" id="RHEA:19233"/>
        <dbReference type="Rhea" id="RHEA-COMP:10131"/>
        <dbReference type="Rhea" id="RHEA-COMP:11032"/>
        <dbReference type="ChEBI" id="CHEBI:7896"/>
        <dbReference type="ChEBI" id="CHEBI:15377"/>
        <dbReference type="ChEBI" id="CHEBI:15378"/>
        <dbReference type="ChEBI" id="CHEBI:29950"/>
        <dbReference type="ChEBI" id="CHEBI:74151"/>
        <dbReference type="EC" id="3.1.2.22"/>
    </reaction>
</comment>
<reference evidence="11 12" key="2">
    <citation type="journal article" date="2012" name="PLoS Pathog.">
        <title>Diverse lifestyles and strategies of plant pathogenesis encoded in the genomes of eighteen Dothideomycetes fungi.</title>
        <authorList>
            <person name="Ohm R.A."/>
            <person name="Feau N."/>
            <person name="Henrissat B."/>
            <person name="Schoch C.L."/>
            <person name="Horwitz B.A."/>
            <person name="Barry K.W."/>
            <person name="Condon B.J."/>
            <person name="Copeland A.C."/>
            <person name="Dhillon B."/>
            <person name="Glaser F."/>
            <person name="Hesse C.N."/>
            <person name="Kosti I."/>
            <person name="LaButti K."/>
            <person name="Lindquist E.A."/>
            <person name="Lucas S."/>
            <person name="Salamov A.A."/>
            <person name="Bradshaw R.E."/>
            <person name="Ciuffetti L."/>
            <person name="Hamelin R.C."/>
            <person name="Kema G.H.J."/>
            <person name="Lawrence C."/>
            <person name="Scott J.A."/>
            <person name="Spatafora J.W."/>
            <person name="Turgeon B.G."/>
            <person name="de Wit P.J.G.M."/>
            <person name="Zhong S."/>
            <person name="Goodwin S.B."/>
            <person name="Grigoriev I.V."/>
        </authorList>
    </citation>
    <scope>NUCLEOTIDE SEQUENCE [LARGE SCALE GENOMIC DNA]</scope>
    <source>
        <strain evidence="12">NZE10 / CBS 128990</strain>
    </source>
</reference>
<evidence type="ECO:0000256" key="9">
    <source>
        <dbReference type="ARBA" id="ARBA00047337"/>
    </source>
</evidence>
<evidence type="ECO:0000256" key="7">
    <source>
        <dbReference type="ARBA" id="ARBA00029392"/>
    </source>
</evidence>
<feature type="domain" description="Phospholipase/carboxylesterase/thioesterase" evidence="10">
    <location>
        <begin position="81"/>
        <end position="306"/>
    </location>
</feature>
<dbReference type="GO" id="GO:0008474">
    <property type="term" value="F:palmitoyl-(protein) hydrolase activity"/>
    <property type="evidence" value="ECO:0007669"/>
    <property type="project" value="UniProtKB-EC"/>
</dbReference>
<dbReference type="Gene3D" id="3.40.50.1820">
    <property type="entry name" value="alpha/beta hydrolase"/>
    <property type="match status" value="1"/>
</dbReference>
<evidence type="ECO:0000256" key="5">
    <source>
        <dbReference type="ARBA" id="ARBA00022801"/>
    </source>
</evidence>
<evidence type="ECO:0000256" key="6">
    <source>
        <dbReference type="ARBA" id="ARBA00022832"/>
    </source>
</evidence>
<evidence type="ECO:0000256" key="8">
    <source>
        <dbReference type="ARBA" id="ARBA00031195"/>
    </source>
</evidence>
<proteinExistence type="inferred from homology"/>
<evidence type="ECO:0000256" key="3">
    <source>
        <dbReference type="ARBA" id="ARBA00014923"/>
    </source>
</evidence>
<evidence type="ECO:0000256" key="4">
    <source>
        <dbReference type="ARBA" id="ARBA00022487"/>
    </source>
</evidence>
<keyword evidence="6" id="KW-0276">Fatty acid metabolism</keyword>
<evidence type="ECO:0000259" key="10">
    <source>
        <dbReference type="Pfam" id="PF02230"/>
    </source>
</evidence>
<evidence type="ECO:0000313" key="12">
    <source>
        <dbReference type="Proteomes" id="UP000016933"/>
    </source>
</evidence>
<comment type="similarity">
    <text evidence="1">Belongs to the AB hydrolase superfamily. AB hydrolase 2 family.</text>
</comment>
<sequence length="314" mass="34440">MVSHIMLSCEAYICGLEVFRSSVYRPIRYSSVTPRLNQGARYISHSEHPSPCKVTMASINLPSESGREDPIHKPPVDASNDPAKSAAFIFVHGLADSGSALENIGDQFQQGGKLPWLHWIFPSAKHNITQMDTAWYIQHSLSPIAYSRPELAPDEDEKGMFETVRYLESLIDACVEAGIPANRVVLGGFSQGMAMSLLLHLTSTKYSGKLAGIVALLGYLPLSDGRSRIHDLRIEAGFSGAVADETPIFMGRGMKDSLVPKRIWNLSVATLIDLGIAEKDVEMHEYEGLAHSINGALLRDLCAWLERVVPAIEP</sequence>
<keyword evidence="12" id="KW-1185">Reference proteome</keyword>
<name>M2YMS9_DOTSN</name>
<dbReference type="InterPro" id="IPR003140">
    <property type="entry name" value="PLipase/COase/thioEstase"/>
</dbReference>
<dbReference type="HOGENOM" id="CLU_049413_3_4_1"/>
<evidence type="ECO:0000313" key="11">
    <source>
        <dbReference type="EMBL" id="EME43245.1"/>
    </source>
</evidence>
<dbReference type="OMA" id="WLHWIFP"/>